<proteinExistence type="predicted"/>
<evidence type="ECO:0000313" key="2">
    <source>
        <dbReference type="Proteomes" id="UP001220209"/>
    </source>
</evidence>
<evidence type="ECO:0000313" key="1">
    <source>
        <dbReference type="EMBL" id="WFN24139.1"/>
    </source>
</evidence>
<gene>
    <name evidence="1" type="ORF">LXE91_43520</name>
</gene>
<keyword evidence="1" id="KW-0614">Plasmid</keyword>
<reference evidence="1 2" key="1">
    <citation type="submission" date="2021-12" db="EMBL/GenBank/DDBJ databases">
        <title>Genomic and phenotypic characterization of three Burkholderia contaminans isolates recovered from different sources.</title>
        <authorList>
            <person name="Lopez De Volder A."/>
            <person name="Fan Y."/>
            <person name="Nunvar J."/>
            <person name="Herrera T."/>
            <person name="Timp W."/>
            <person name="Degrossi J."/>
        </authorList>
    </citation>
    <scope>NUCLEOTIDE SEQUENCE [LARGE SCALE GENOMIC DNA]</scope>
    <source>
        <strain evidence="1 2">LMG 23361</strain>
        <plasmid evidence="1 2">unnamed4</plasmid>
    </source>
</reference>
<dbReference type="EMBL" id="CP090646">
    <property type="protein sequence ID" value="WFN24139.1"/>
    <property type="molecule type" value="Genomic_DNA"/>
</dbReference>
<protein>
    <submittedName>
        <fullName evidence="1">Uncharacterized protein</fullName>
    </submittedName>
</protein>
<name>A0ABD7YGI4_9BURK</name>
<dbReference type="AlphaFoldDB" id="A0ABD7YGI4"/>
<accession>A0ABD7YGI4</accession>
<geneLocation type="plasmid" evidence="1 2">
    <name>unnamed4</name>
</geneLocation>
<organism evidence="1 2">
    <name type="scientific">Burkholderia contaminans</name>
    <dbReference type="NCBI Taxonomy" id="488447"/>
    <lineage>
        <taxon>Bacteria</taxon>
        <taxon>Pseudomonadati</taxon>
        <taxon>Pseudomonadota</taxon>
        <taxon>Betaproteobacteria</taxon>
        <taxon>Burkholderiales</taxon>
        <taxon>Burkholderiaceae</taxon>
        <taxon>Burkholderia</taxon>
        <taxon>Burkholderia cepacia complex</taxon>
    </lineage>
</organism>
<sequence>MGKKATTGESGLPDGRYMAKCRERNAIAAGMNGHSLVWPTAILRVANGIAIFERDGVKVWSCNAMYAATHFEIEDV</sequence>
<dbReference type="Proteomes" id="UP001220209">
    <property type="component" value="Plasmid unnamed4"/>
</dbReference>